<dbReference type="EMBL" id="VZCY01000118">
    <property type="protein sequence ID" value="MQN11104.1"/>
    <property type="molecule type" value="Genomic_DNA"/>
</dbReference>
<organism evidence="2 3">
    <name type="scientific">Segatella copri</name>
    <dbReference type="NCBI Taxonomy" id="165179"/>
    <lineage>
        <taxon>Bacteria</taxon>
        <taxon>Pseudomonadati</taxon>
        <taxon>Bacteroidota</taxon>
        <taxon>Bacteroidia</taxon>
        <taxon>Bacteroidales</taxon>
        <taxon>Prevotellaceae</taxon>
        <taxon>Segatella</taxon>
    </lineage>
</organism>
<sequence>MATNADMSLKEFAKEMLVEVKKDQECLTRQKEIMGDLQERIDECFKRVQKCDMTKGVYSTTQMAKELGMSSAQKLYEELKEVGLAFNRGYEWMLTSPYSTYQLTEVTTHVIKGKYTRRPLWTERGRRWLLALKEKNIICNLPKPRVPKAVEKCIASQSGEKKKEVKVETPTPLMKKAETLKDEINCLLSLITEVGKGETMLLMGDIMTISTTISEHVSTLAFEAYKTLNAPARA</sequence>
<protein>
    <recommendedName>
        <fullName evidence="1">Antirepressor protein C-terminal domain-containing protein</fullName>
    </recommendedName>
</protein>
<evidence type="ECO:0000313" key="3">
    <source>
        <dbReference type="Proteomes" id="UP000406735"/>
    </source>
</evidence>
<dbReference type="Proteomes" id="UP000406735">
    <property type="component" value="Unassembled WGS sequence"/>
</dbReference>
<dbReference type="InterPro" id="IPR005039">
    <property type="entry name" value="Ant_C"/>
</dbReference>
<name>A0A6A7VZS9_9BACT</name>
<accession>A0A6A7VZS9</accession>
<reference evidence="2 3" key="1">
    <citation type="submission" date="2019-09" db="EMBL/GenBank/DDBJ databases">
        <title>Distinct polysaccharide growth profiles of human intestinal Prevotella copri isolates.</title>
        <authorList>
            <person name="Fehlner-Peach H."/>
            <person name="Magnabosco C."/>
            <person name="Raghavan V."/>
            <person name="Scher J.U."/>
            <person name="Tett A."/>
            <person name="Cox L.M."/>
            <person name="Gottsegen C."/>
            <person name="Watters A."/>
            <person name="Wiltshire- Gordon J.D."/>
            <person name="Segata N."/>
            <person name="Bonneau R."/>
            <person name="Littman D.R."/>
        </authorList>
    </citation>
    <scope>NUCLEOTIDE SEQUENCE [LARGE SCALE GENOMIC DNA]</scope>
    <source>
        <strain evidence="3">iK21513</strain>
    </source>
</reference>
<evidence type="ECO:0000313" key="2">
    <source>
        <dbReference type="EMBL" id="MQN11104.1"/>
    </source>
</evidence>
<dbReference type="AlphaFoldDB" id="A0A6A7VZS9"/>
<proteinExistence type="predicted"/>
<feature type="domain" description="Antirepressor protein C-terminal" evidence="1">
    <location>
        <begin position="54"/>
        <end position="131"/>
    </location>
</feature>
<dbReference type="GO" id="GO:0003677">
    <property type="term" value="F:DNA binding"/>
    <property type="evidence" value="ECO:0007669"/>
    <property type="project" value="InterPro"/>
</dbReference>
<gene>
    <name evidence="2" type="ORF">F7D97_14510</name>
</gene>
<comment type="caution">
    <text evidence="2">The sequence shown here is derived from an EMBL/GenBank/DDBJ whole genome shotgun (WGS) entry which is preliminary data.</text>
</comment>
<dbReference type="Pfam" id="PF03374">
    <property type="entry name" value="ANT"/>
    <property type="match status" value="1"/>
</dbReference>
<dbReference type="RefSeq" id="WP_153079952.1">
    <property type="nucleotide sequence ID" value="NZ_VZAU01000108.1"/>
</dbReference>
<evidence type="ECO:0000259" key="1">
    <source>
        <dbReference type="Pfam" id="PF03374"/>
    </source>
</evidence>